<proteinExistence type="predicted"/>
<evidence type="ECO:0000313" key="2">
    <source>
        <dbReference type="EMBL" id="KAF5876612.1"/>
    </source>
</evidence>
<sequence>MREGARAENTENEANITSGLKRENEQAKAIEELISCNEGFYRENEEVKKDLRELLVWFEKREQEGVWKK</sequence>
<name>A0A8H6B008_9HELO</name>
<evidence type="ECO:0000313" key="3">
    <source>
        <dbReference type="Proteomes" id="UP000531561"/>
    </source>
</evidence>
<evidence type="ECO:0000256" key="1">
    <source>
        <dbReference type="SAM" id="MobiDB-lite"/>
    </source>
</evidence>
<dbReference type="AlphaFoldDB" id="A0A8H6B008"/>
<dbReference type="RefSeq" id="XP_037195558.1">
    <property type="nucleotide sequence ID" value="XM_037333430.1"/>
</dbReference>
<gene>
    <name evidence="2" type="ORF">Bfra_003018</name>
</gene>
<dbReference type="Proteomes" id="UP000531561">
    <property type="component" value="Unassembled WGS sequence"/>
</dbReference>
<protein>
    <submittedName>
        <fullName evidence="2">Uncharacterized protein</fullName>
    </submittedName>
</protein>
<feature type="region of interest" description="Disordered" evidence="1">
    <location>
        <begin position="1"/>
        <end position="21"/>
    </location>
</feature>
<keyword evidence="3" id="KW-1185">Reference proteome</keyword>
<comment type="caution">
    <text evidence="2">The sequence shown here is derived from an EMBL/GenBank/DDBJ whole genome shotgun (WGS) entry which is preliminary data.</text>
</comment>
<reference evidence="2 3" key="1">
    <citation type="journal article" date="2020" name="Phytopathology">
        <title>A high-quality genome resource of Botrytis fragariae, a new and rapidly spreading fungal pathogen causing strawberry gray mold in the U.S.A.</title>
        <authorList>
            <person name="Wu Y."/>
            <person name="Saski C.A."/>
            <person name="Schnabel G."/>
            <person name="Xiao S."/>
            <person name="Hu M."/>
        </authorList>
    </citation>
    <scope>NUCLEOTIDE SEQUENCE [LARGE SCALE GENOMIC DNA]</scope>
    <source>
        <strain evidence="2 3">BVB16</strain>
    </source>
</reference>
<dbReference type="OrthoDB" id="3537892at2759"/>
<organism evidence="2 3">
    <name type="scientific">Botrytis fragariae</name>
    <dbReference type="NCBI Taxonomy" id="1964551"/>
    <lineage>
        <taxon>Eukaryota</taxon>
        <taxon>Fungi</taxon>
        <taxon>Dikarya</taxon>
        <taxon>Ascomycota</taxon>
        <taxon>Pezizomycotina</taxon>
        <taxon>Leotiomycetes</taxon>
        <taxon>Helotiales</taxon>
        <taxon>Sclerotiniaceae</taxon>
        <taxon>Botrytis</taxon>
    </lineage>
</organism>
<accession>A0A8H6B008</accession>
<dbReference type="EMBL" id="JABFCT010000004">
    <property type="protein sequence ID" value="KAF5876612.1"/>
    <property type="molecule type" value="Genomic_DNA"/>
</dbReference>
<dbReference type="GeneID" id="59257122"/>